<dbReference type="EMBL" id="BAAAHK010000013">
    <property type="protein sequence ID" value="GAA0951265.1"/>
    <property type="molecule type" value="Genomic_DNA"/>
</dbReference>
<evidence type="ECO:0000256" key="1">
    <source>
        <dbReference type="SAM" id="MobiDB-lite"/>
    </source>
</evidence>
<evidence type="ECO:0000313" key="2">
    <source>
        <dbReference type="EMBL" id="GAA0951265.1"/>
    </source>
</evidence>
<proteinExistence type="predicted"/>
<reference evidence="2 3" key="1">
    <citation type="journal article" date="2019" name="Int. J. Syst. Evol. Microbiol.">
        <title>The Global Catalogue of Microorganisms (GCM) 10K type strain sequencing project: providing services to taxonomists for standard genome sequencing and annotation.</title>
        <authorList>
            <consortium name="The Broad Institute Genomics Platform"/>
            <consortium name="The Broad Institute Genome Sequencing Center for Infectious Disease"/>
            <person name="Wu L."/>
            <person name="Ma J."/>
        </authorList>
    </citation>
    <scope>NUCLEOTIDE SEQUENCE [LARGE SCALE GENOMIC DNA]</scope>
    <source>
        <strain evidence="2 3">JCM 10977</strain>
    </source>
</reference>
<keyword evidence="3" id="KW-1185">Reference proteome</keyword>
<feature type="compositionally biased region" description="Low complexity" evidence="1">
    <location>
        <begin position="21"/>
        <end position="35"/>
    </location>
</feature>
<evidence type="ECO:0000313" key="3">
    <source>
        <dbReference type="Proteomes" id="UP001500542"/>
    </source>
</evidence>
<sequence>MGGDVAGAVKEDLALAAGPEAGQRPVRRPPGQRAVSPAPGGVLRPQDVAVVDRERDAVVQTAYHVGPGLVAGEADLGSVTRRAHFAHSAGQLHLAEWPPLLQPGQVVAFDNIAQGLVGQQVPGHSGVVQLGDLARDVVQPLVGDHESGEAGR</sequence>
<protein>
    <submittedName>
        <fullName evidence="2">Uncharacterized protein</fullName>
    </submittedName>
</protein>
<organism evidence="2 3">
    <name type="scientific">Kribbella koreensis</name>
    <dbReference type="NCBI Taxonomy" id="57909"/>
    <lineage>
        <taxon>Bacteria</taxon>
        <taxon>Bacillati</taxon>
        <taxon>Actinomycetota</taxon>
        <taxon>Actinomycetes</taxon>
        <taxon>Propionibacteriales</taxon>
        <taxon>Kribbellaceae</taxon>
        <taxon>Kribbella</taxon>
    </lineage>
</organism>
<gene>
    <name evidence="2" type="ORF">GCM10009554_52420</name>
</gene>
<comment type="caution">
    <text evidence="2">The sequence shown here is derived from an EMBL/GenBank/DDBJ whole genome shotgun (WGS) entry which is preliminary data.</text>
</comment>
<dbReference type="Proteomes" id="UP001500542">
    <property type="component" value="Unassembled WGS sequence"/>
</dbReference>
<name>A0ABN1R3C1_9ACTN</name>
<feature type="region of interest" description="Disordered" evidence="1">
    <location>
        <begin position="1"/>
        <end position="41"/>
    </location>
</feature>
<accession>A0ABN1R3C1</accession>